<keyword evidence="2" id="KW-1185">Reference proteome</keyword>
<evidence type="ECO:0000313" key="1">
    <source>
        <dbReference type="EMBL" id="MBD2184377.1"/>
    </source>
</evidence>
<accession>A0A926VKE9</accession>
<comment type="caution">
    <text evidence="1">The sequence shown here is derived from an EMBL/GenBank/DDBJ whole genome shotgun (WGS) entry which is preliminary data.</text>
</comment>
<dbReference type="RefSeq" id="WP_190470635.1">
    <property type="nucleotide sequence ID" value="NZ_JACJPW010000081.1"/>
</dbReference>
<dbReference type="Gene3D" id="3.30.460.40">
    <property type="match status" value="1"/>
</dbReference>
<dbReference type="SUPFAM" id="SSF81301">
    <property type="entry name" value="Nucleotidyltransferase"/>
    <property type="match status" value="1"/>
</dbReference>
<protein>
    <submittedName>
        <fullName evidence="1">Uncharacterized protein</fullName>
    </submittedName>
</protein>
<dbReference type="Proteomes" id="UP000641646">
    <property type="component" value="Unassembled WGS sequence"/>
</dbReference>
<dbReference type="InterPro" id="IPR043519">
    <property type="entry name" value="NT_sf"/>
</dbReference>
<organism evidence="1 2">
    <name type="scientific">Aerosakkonema funiforme FACHB-1375</name>
    <dbReference type="NCBI Taxonomy" id="2949571"/>
    <lineage>
        <taxon>Bacteria</taxon>
        <taxon>Bacillati</taxon>
        <taxon>Cyanobacteriota</taxon>
        <taxon>Cyanophyceae</taxon>
        <taxon>Oscillatoriophycideae</taxon>
        <taxon>Aerosakkonematales</taxon>
        <taxon>Aerosakkonemataceae</taxon>
        <taxon>Aerosakkonema</taxon>
    </lineage>
</organism>
<dbReference type="AlphaFoldDB" id="A0A926VKE9"/>
<dbReference type="EMBL" id="JACJPW010000081">
    <property type="protein sequence ID" value="MBD2184377.1"/>
    <property type="molecule type" value="Genomic_DNA"/>
</dbReference>
<sequence>MAVIAALDYRTQSTDTSIEAEQVQFNLWRKMTPGQKEALFKRVAKRGATLALMGIKSQFPNASKDTVRQHYIRKRLGQEWADFLSGLKYLGELMIEDPIWLANQLASVLTSLNIPYYVGGSVASSLQGEVRLTQDVDLVINIQTSQIIPLINALAEQFYISQVAVEDAVSGRASSFNVIHLTTTEKADIFVMKDDEFSRAKMSRRQLHYPDGDISKSFYVCTPEDTILQKLVWFRMTDNESQKQWRDILGVLKLQGERLDFEYLQRWALSLNLTEPLAQALREAGLGR</sequence>
<evidence type="ECO:0000313" key="2">
    <source>
        <dbReference type="Proteomes" id="UP000641646"/>
    </source>
</evidence>
<reference evidence="1" key="2">
    <citation type="submission" date="2020-08" db="EMBL/GenBank/DDBJ databases">
        <authorList>
            <person name="Chen M."/>
            <person name="Teng W."/>
            <person name="Zhao L."/>
            <person name="Hu C."/>
            <person name="Zhou Y."/>
            <person name="Han B."/>
            <person name="Song L."/>
            <person name="Shu W."/>
        </authorList>
    </citation>
    <scope>NUCLEOTIDE SEQUENCE</scope>
    <source>
        <strain evidence="1">FACHB-1375</strain>
    </source>
</reference>
<gene>
    <name evidence="1" type="ORF">H6G03_25470</name>
</gene>
<name>A0A926VKE9_9CYAN</name>
<proteinExistence type="predicted"/>
<reference evidence="1" key="1">
    <citation type="journal article" date="2015" name="ISME J.">
        <title>Draft Genome Sequence of Streptomyces incarnatus NRRL8089, which Produces the Nucleoside Antibiotic Sinefungin.</title>
        <authorList>
            <person name="Oshima K."/>
            <person name="Hattori M."/>
            <person name="Shimizu H."/>
            <person name="Fukuda K."/>
            <person name="Nemoto M."/>
            <person name="Inagaki K."/>
            <person name="Tamura T."/>
        </authorList>
    </citation>
    <scope>NUCLEOTIDE SEQUENCE</scope>
    <source>
        <strain evidence="1">FACHB-1375</strain>
    </source>
</reference>